<keyword evidence="2" id="KW-0413">Isomerase</keyword>
<evidence type="ECO:0000313" key="2">
    <source>
        <dbReference type="EMBL" id="GAA2912529.1"/>
    </source>
</evidence>
<comment type="caution">
    <text evidence="2">The sequence shown here is derived from an EMBL/GenBank/DDBJ whole genome shotgun (WGS) entry which is preliminary data.</text>
</comment>
<dbReference type="SUPFAM" id="SSF52833">
    <property type="entry name" value="Thioredoxin-like"/>
    <property type="match status" value="1"/>
</dbReference>
<dbReference type="Gene3D" id="3.40.30.10">
    <property type="entry name" value="Glutaredoxin"/>
    <property type="match status" value="1"/>
</dbReference>
<dbReference type="PANTHER" id="PTHR13887">
    <property type="entry name" value="GLUTATHIONE S-TRANSFERASE KAPPA"/>
    <property type="match status" value="1"/>
</dbReference>
<organism evidence="2 3">
    <name type="scientific">Streptosporangium fragile</name>
    <dbReference type="NCBI Taxonomy" id="46186"/>
    <lineage>
        <taxon>Bacteria</taxon>
        <taxon>Bacillati</taxon>
        <taxon>Actinomycetota</taxon>
        <taxon>Actinomycetes</taxon>
        <taxon>Streptosporangiales</taxon>
        <taxon>Streptosporangiaceae</taxon>
        <taxon>Streptosporangium</taxon>
    </lineage>
</organism>
<dbReference type="PANTHER" id="PTHR13887:SF41">
    <property type="entry name" value="THIOREDOXIN SUPERFAMILY PROTEIN"/>
    <property type="match status" value="1"/>
</dbReference>
<feature type="domain" description="DSBA-like thioredoxin" evidence="1">
    <location>
        <begin position="10"/>
        <end position="195"/>
    </location>
</feature>
<dbReference type="InterPro" id="IPR001853">
    <property type="entry name" value="DSBA-like_thioredoxin_dom"/>
</dbReference>
<gene>
    <name evidence="2" type="primary">frnE_2</name>
    <name evidence="2" type="ORF">GCM10010517_79110</name>
</gene>
<dbReference type="PROSITE" id="PS00195">
    <property type="entry name" value="GLUTAREDOXIN_1"/>
    <property type="match status" value="1"/>
</dbReference>
<protein>
    <submittedName>
        <fullName evidence="2">Protein disulfide isomerase FrnE</fullName>
    </submittedName>
</protein>
<dbReference type="Pfam" id="PF01323">
    <property type="entry name" value="DSBA"/>
    <property type="match status" value="1"/>
</dbReference>
<evidence type="ECO:0000259" key="1">
    <source>
        <dbReference type="Pfam" id="PF01323"/>
    </source>
</evidence>
<dbReference type="EMBL" id="BAAAVI010000118">
    <property type="protein sequence ID" value="GAA2912529.1"/>
    <property type="molecule type" value="Genomic_DNA"/>
</dbReference>
<keyword evidence="3" id="KW-1185">Reference proteome</keyword>
<name>A0ABN3WEP5_9ACTN</name>
<dbReference type="InterPro" id="IPR011767">
    <property type="entry name" value="GLR_AS"/>
</dbReference>
<reference evidence="2 3" key="1">
    <citation type="journal article" date="2019" name="Int. J. Syst. Evol. Microbiol.">
        <title>The Global Catalogue of Microorganisms (GCM) 10K type strain sequencing project: providing services to taxonomists for standard genome sequencing and annotation.</title>
        <authorList>
            <consortium name="The Broad Institute Genomics Platform"/>
            <consortium name="The Broad Institute Genome Sequencing Center for Infectious Disease"/>
            <person name="Wu L."/>
            <person name="Ma J."/>
        </authorList>
    </citation>
    <scope>NUCLEOTIDE SEQUENCE [LARGE SCALE GENOMIC DNA]</scope>
    <source>
        <strain evidence="2 3">JCM 6242</strain>
    </source>
</reference>
<accession>A0ABN3WEP5</accession>
<sequence length="216" mass="23255">MPEGDPVRAEVYVDVLCPWCFIAKRRLETALAALPGTGRAAVVWRSFELSPGQGRVPGPTAAEEMIRWWGERASARIDLIRRLGAAEGLVLDLHTARPVNTFDAHRLLHLAAARDRADPMLERLLGAYHTDGADIADLHVLERLGAKAGLDGGDVAAVLRGDAYADAVRADERRAFERGVTGVPALVIGTRPPVSPLRPPAELARLLELGMTGRPG</sequence>
<dbReference type="CDD" id="cd03024">
    <property type="entry name" value="DsbA_FrnE"/>
    <property type="match status" value="1"/>
</dbReference>
<dbReference type="GO" id="GO:0016853">
    <property type="term" value="F:isomerase activity"/>
    <property type="evidence" value="ECO:0007669"/>
    <property type="project" value="UniProtKB-KW"/>
</dbReference>
<evidence type="ECO:0000313" key="3">
    <source>
        <dbReference type="Proteomes" id="UP001500831"/>
    </source>
</evidence>
<proteinExistence type="predicted"/>
<dbReference type="Proteomes" id="UP001500831">
    <property type="component" value="Unassembled WGS sequence"/>
</dbReference>
<dbReference type="InterPro" id="IPR036249">
    <property type="entry name" value="Thioredoxin-like_sf"/>
</dbReference>